<evidence type="ECO:0000313" key="8">
    <source>
        <dbReference type="Proteomes" id="UP000218334"/>
    </source>
</evidence>
<evidence type="ECO:0000313" key="7">
    <source>
        <dbReference type="EMBL" id="PBK71969.1"/>
    </source>
</evidence>
<name>A0A2H3BM74_9AGAR</name>
<evidence type="ECO:0000256" key="3">
    <source>
        <dbReference type="ARBA" id="ARBA00022478"/>
    </source>
</evidence>
<evidence type="ECO:0000256" key="4">
    <source>
        <dbReference type="ARBA" id="ARBA00023163"/>
    </source>
</evidence>
<dbReference type="GO" id="GO:0003677">
    <property type="term" value="F:DNA binding"/>
    <property type="evidence" value="ECO:0007669"/>
    <property type="project" value="InterPro"/>
</dbReference>
<evidence type="ECO:0000256" key="2">
    <source>
        <dbReference type="ARBA" id="ARBA00009430"/>
    </source>
</evidence>
<organism evidence="7 8">
    <name type="scientific">Armillaria solidipes</name>
    <dbReference type="NCBI Taxonomy" id="1076256"/>
    <lineage>
        <taxon>Eukaryota</taxon>
        <taxon>Fungi</taxon>
        <taxon>Dikarya</taxon>
        <taxon>Basidiomycota</taxon>
        <taxon>Agaricomycotina</taxon>
        <taxon>Agaricomycetes</taxon>
        <taxon>Agaricomycetidae</taxon>
        <taxon>Agaricales</taxon>
        <taxon>Marasmiineae</taxon>
        <taxon>Physalacriaceae</taxon>
        <taxon>Armillaria</taxon>
    </lineage>
</organism>
<reference evidence="8" key="1">
    <citation type="journal article" date="2017" name="Nat. Ecol. Evol.">
        <title>Genome expansion and lineage-specific genetic innovations in the forest pathogenic fungi Armillaria.</title>
        <authorList>
            <person name="Sipos G."/>
            <person name="Prasanna A.N."/>
            <person name="Walter M.C."/>
            <person name="O'Connor E."/>
            <person name="Balint B."/>
            <person name="Krizsan K."/>
            <person name="Kiss B."/>
            <person name="Hess J."/>
            <person name="Varga T."/>
            <person name="Slot J."/>
            <person name="Riley R."/>
            <person name="Boka B."/>
            <person name="Rigling D."/>
            <person name="Barry K."/>
            <person name="Lee J."/>
            <person name="Mihaltcheva S."/>
            <person name="LaButti K."/>
            <person name="Lipzen A."/>
            <person name="Waldron R."/>
            <person name="Moloney N.M."/>
            <person name="Sperisen C."/>
            <person name="Kredics L."/>
            <person name="Vagvoelgyi C."/>
            <person name="Patrignani A."/>
            <person name="Fitzpatrick D."/>
            <person name="Nagy I."/>
            <person name="Doyle S."/>
            <person name="Anderson J.B."/>
            <person name="Grigoriev I.V."/>
            <person name="Gueldener U."/>
            <person name="Muensterkoetter M."/>
            <person name="Nagy L.G."/>
        </authorList>
    </citation>
    <scope>NUCLEOTIDE SEQUENCE [LARGE SCALE GENOMIC DNA]</scope>
    <source>
        <strain evidence="8">28-4</strain>
    </source>
</reference>
<dbReference type="InterPro" id="IPR009668">
    <property type="entry name" value="RNA_pol-assoc_fac_A49-like"/>
</dbReference>
<dbReference type="GO" id="GO:0006351">
    <property type="term" value="P:DNA-templated transcription"/>
    <property type="evidence" value="ECO:0007669"/>
    <property type="project" value="InterPro"/>
</dbReference>
<dbReference type="STRING" id="1076256.A0A2H3BM74"/>
<dbReference type="Pfam" id="PF06870">
    <property type="entry name" value="RNA_pol_I_A49"/>
    <property type="match status" value="1"/>
</dbReference>
<sequence length="438" mass="48146">MSAVSGTKRRREESPERLSFTVSSTTAKPGTNGPVLVSFPGIDAPASTPFKCYARKKAKSKTKEKGKNDAKSSTDAMIIVGETPSVEFVSNEEENKHIADSGCRYLLAVHNPRTSSLTLLPTPAPMHSLARTVKALKSVPASSTPTQLAYREARNALGESFGTKKSQAAIRAQERNKVDISAMKGVMGYVQDAIDVGAVGLPTLQEAKEAADMSRPIPPYNATTSDPAEVYDLHDIIPENEWKAIPTEILNKSTSEKEKVALLPARNSDWVYSNLKRLDLSEKGTKKKLKIIYYISAMLAFRRTAGHKEVEKAKLEERLSAIPAVILDNLLARFTEFSRESTVHRVTKTTETKLLTHLFALCLKVDDYASDPGVIAHDLSIPPTQVNQLFRSLGCQLKKLGERDRARYGLSNDISNTKMAVLTAPVQFPKPPRRKGRS</sequence>
<keyword evidence="8" id="KW-1185">Reference proteome</keyword>
<accession>A0A2H3BM74</accession>
<dbReference type="PANTHER" id="PTHR14440">
    <property type="entry name" value="DNA-DIRECTED RNA POLYMERASE I SUBUNIT RPA49"/>
    <property type="match status" value="1"/>
</dbReference>
<keyword evidence="5" id="KW-0539">Nucleus</keyword>
<evidence type="ECO:0000256" key="6">
    <source>
        <dbReference type="SAM" id="MobiDB-lite"/>
    </source>
</evidence>
<proteinExistence type="inferred from homology"/>
<keyword evidence="3" id="KW-0240">DNA-directed RNA polymerase</keyword>
<feature type="compositionally biased region" description="Polar residues" evidence="6">
    <location>
        <begin position="20"/>
        <end position="29"/>
    </location>
</feature>
<keyword evidence="4" id="KW-0804">Transcription</keyword>
<dbReference type="AlphaFoldDB" id="A0A2H3BM74"/>
<comment type="similarity">
    <text evidence="2">Belongs to the eukaryotic RPA49/POLR1E RNA polymerase subunit family.</text>
</comment>
<dbReference type="GO" id="GO:0000428">
    <property type="term" value="C:DNA-directed RNA polymerase complex"/>
    <property type="evidence" value="ECO:0007669"/>
    <property type="project" value="UniProtKB-KW"/>
</dbReference>
<evidence type="ECO:0000256" key="5">
    <source>
        <dbReference type="ARBA" id="ARBA00023242"/>
    </source>
</evidence>
<evidence type="ECO:0000256" key="1">
    <source>
        <dbReference type="ARBA" id="ARBA00004604"/>
    </source>
</evidence>
<gene>
    <name evidence="7" type="ORF">ARMSODRAFT_796834</name>
</gene>
<dbReference type="EMBL" id="KZ293423">
    <property type="protein sequence ID" value="PBK71969.1"/>
    <property type="molecule type" value="Genomic_DNA"/>
</dbReference>
<comment type="subcellular location">
    <subcellularLocation>
        <location evidence="1">Nucleus</location>
        <location evidence="1">Nucleolus</location>
    </subcellularLocation>
</comment>
<dbReference type="GO" id="GO:0005730">
    <property type="term" value="C:nucleolus"/>
    <property type="evidence" value="ECO:0007669"/>
    <property type="project" value="UniProtKB-SubCell"/>
</dbReference>
<protein>
    <submittedName>
        <fullName evidence="7">RNA polymerase I associated factor, A49-like protein</fullName>
    </submittedName>
</protein>
<feature type="region of interest" description="Disordered" evidence="6">
    <location>
        <begin position="1"/>
        <end position="48"/>
    </location>
</feature>
<dbReference type="Proteomes" id="UP000218334">
    <property type="component" value="Unassembled WGS sequence"/>
</dbReference>